<dbReference type="GO" id="GO:0016747">
    <property type="term" value="F:acyltransferase activity, transferring groups other than amino-acyl groups"/>
    <property type="evidence" value="ECO:0007669"/>
    <property type="project" value="InterPro"/>
</dbReference>
<dbReference type="Pfam" id="PF00583">
    <property type="entry name" value="Acetyltransf_1"/>
    <property type="match status" value="1"/>
</dbReference>
<dbReference type="EMBL" id="CADCUS010000594">
    <property type="protein sequence ID" value="CAA9445853.1"/>
    <property type="molecule type" value="Genomic_DNA"/>
</dbReference>
<sequence length="216" mass="23306">MRRCGPIRRRTVRTMRRGVDTWPLGPGDLDDLAALFGAQRTTRHCWCTAFCVSGGRFAAGWFAGGNRRRFAQMAVESTTPMGVLASVDGSPVGWCACGPRSRYTAAIDGRSSLLRGRRREEDHSVWLLACLFVASAHRGRGVTHALVGTAVDLARQEGALAIEGWPLAASAPPSGDAFVGREEVFQAAGFGCVDRPTSRRAVMRLDLHGPPGTELR</sequence>
<reference evidence="2" key="1">
    <citation type="submission" date="2020-02" db="EMBL/GenBank/DDBJ databases">
        <authorList>
            <person name="Meier V. D."/>
        </authorList>
    </citation>
    <scope>NUCLEOTIDE SEQUENCE</scope>
    <source>
        <strain evidence="2">AVDCRST_MAG66</strain>
    </source>
</reference>
<protein>
    <recommendedName>
        <fullName evidence="1">N-acetyltransferase domain-containing protein</fullName>
    </recommendedName>
</protein>
<dbReference type="CDD" id="cd04301">
    <property type="entry name" value="NAT_SF"/>
    <property type="match status" value="1"/>
</dbReference>
<evidence type="ECO:0000313" key="2">
    <source>
        <dbReference type="EMBL" id="CAA9445853.1"/>
    </source>
</evidence>
<proteinExistence type="predicted"/>
<dbReference type="Gene3D" id="3.40.630.30">
    <property type="match status" value="1"/>
</dbReference>
<dbReference type="InterPro" id="IPR016181">
    <property type="entry name" value="Acyl_CoA_acyltransferase"/>
</dbReference>
<dbReference type="PROSITE" id="PS51186">
    <property type="entry name" value="GNAT"/>
    <property type="match status" value="1"/>
</dbReference>
<accession>A0A6J4QNH6</accession>
<gene>
    <name evidence="2" type="ORF">AVDCRST_MAG66-4598</name>
</gene>
<dbReference type="SUPFAM" id="SSF55729">
    <property type="entry name" value="Acyl-CoA N-acyltransferases (Nat)"/>
    <property type="match status" value="1"/>
</dbReference>
<evidence type="ECO:0000259" key="1">
    <source>
        <dbReference type="PROSITE" id="PS51186"/>
    </source>
</evidence>
<feature type="domain" description="N-acetyltransferase" evidence="1">
    <location>
        <begin position="19"/>
        <end position="208"/>
    </location>
</feature>
<dbReference type="AlphaFoldDB" id="A0A6J4QNH6"/>
<name>A0A6J4QNH6_9PSEU</name>
<organism evidence="2">
    <name type="scientific">uncultured Pseudonocardia sp</name>
    <dbReference type="NCBI Taxonomy" id="211455"/>
    <lineage>
        <taxon>Bacteria</taxon>
        <taxon>Bacillati</taxon>
        <taxon>Actinomycetota</taxon>
        <taxon>Actinomycetes</taxon>
        <taxon>Pseudonocardiales</taxon>
        <taxon>Pseudonocardiaceae</taxon>
        <taxon>Pseudonocardia</taxon>
        <taxon>environmental samples</taxon>
    </lineage>
</organism>
<dbReference type="InterPro" id="IPR000182">
    <property type="entry name" value="GNAT_dom"/>
</dbReference>